<keyword evidence="11" id="KW-1185">Reference proteome</keyword>
<feature type="transmembrane region" description="Helical" evidence="7">
    <location>
        <begin position="21"/>
        <end position="45"/>
    </location>
</feature>
<feature type="region of interest" description="Disordered" evidence="8">
    <location>
        <begin position="180"/>
        <end position="199"/>
    </location>
</feature>
<keyword evidence="5 7" id="KW-0378">Hydrolase</keyword>
<evidence type="ECO:0000313" key="10">
    <source>
        <dbReference type="EMBL" id="RKS69299.1"/>
    </source>
</evidence>
<dbReference type="InterPro" id="IPR000223">
    <property type="entry name" value="Pept_S26A_signal_pept_1"/>
</dbReference>
<evidence type="ECO:0000256" key="7">
    <source>
        <dbReference type="RuleBase" id="RU362042"/>
    </source>
</evidence>
<comment type="caution">
    <text evidence="10">The sequence shown here is derived from an EMBL/GenBank/DDBJ whole genome shotgun (WGS) entry which is preliminary data.</text>
</comment>
<evidence type="ECO:0000313" key="11">
    <source>
        <dbReference type="Proteomes" id="UP000281955"/>
    </source>
</evidence>
<protein>
    <recommendedName>
        <fullName evidence="4 7">Signal peptidase I</fullName>
        <ecNumber evidence="4 7">3.4.21.89</ecNumber>
    </recommendedName>
</protein>
<feature type="active site" evidence="6">
    <location>
        <position position="49"/>
    </location>
</feature>
<proteinExistence type="inferred from homology"/>
<keyword evidence="7" id="KW-1133">Transmembrane helix</keyword>
<feature type="domain" description="Peptidase S26" evidence="9">
    <location>
        <begin position="22"/>
        <end position="213"/>
    </location>
</feature>
<evidence type="ECO:0000256" key="6">
    <source>
        <dbReference type="PIRSR" id="PIRSR600223-1"/>
    </source>
</evidence>
<evidence type="ECO:0000256" key="4">
    <source>
        <dbReference type="ARBA" id="ARBA00013208"/>
    </source>
</evidence>
<dbReference type="SUPFAM" id="SSF51306">
    <property type="entry name" value="LexA/Signal peptidase"/>
    <property type="match status" value="1"/>
</dbReference>
<dbReference type="CDD" id="cd06530">
    <property type="entry name" value="S26_SPase_I"/>
    <property type="match status" value="1"/>
</dbReference>
<dbReference type="AlphaFoldDB" id="A0A420XL16"/>
<dbReference type="OrthoDB" id="9815782at2"/>
<evidence type="ECO:0000256" key="3">
    <source>
        <dbReference type="ARBA" id="ARBA00009370"/>
    </source>
</evidence>
<accession>A0A420XL16</accession>
<evidence type="ECO:0000256" key="8">
    <source>
        <dbReference type="SAM" id="MobiDB-lite"/>
    </source>
</evidence>
<dbReference type="GO" id="GO:0004252">
    <property type="term" value="F:serine-type endopeptidase activity"/>
    <property type="evidence" value="ECO:0007669"/>
    <property type="project" value="InterPro"/>
</dbReference>
<keyword evidence="7" id="KW-0812">Transmembrane</keyword>
<dbReference type="PROSITE" id="PS00761">
    <property type="entry name" value="SPASE_I_3"/>
    <property type="match status" value="1"/>
</dbReference>
<evidence type="ECO:0000259" key="9">
    <source>
        <dbReference type="Pfam" id="PF10502"/>
    </source>
</evidence>
<dbReference type="InterPro" id="IPR019758">
    <property type="entry name" value="Pept_S26A_signal_pept_1_CS"/>
</dbReference>
<dbReference type="PANTHER" id="PTHR43390">
    <property type="entry name" value="SIGNAL PEPTIDASE I"/>
    <property type="match status" value="1"/>
</dbReference>
<gene>
    <name evidence="10" type="ORF">CLV35_3476</name>
</gene>
<dbReference type="GO" id="GO:0006465">
    <property type="term" value="P:signal peptide processing"/>
    <property type="evidence" value="ECO:0007669"/>
    <property type="project" value="InterPro"/>
</dbReference>
<dbReference type="PRINTS" id="PR00727">
    <property type="entry name" value="LEADERPTASE"/>
</dbReference>
<dbReference type="InterPro" id="IPR036286">
    <property type="entry name" value="LexA/Signal_pep-like_sf"/>
</dbReference>
<dbReference type="RefSeq" id="WP_121194729.1">
    <property type="nucleotide sequence ID" value="NZ_RBWV01000015.1"/>
</dbReference>
<dbReference type="EMBL" id="RBWV01000015">
    <property type="protein sequence ID" value="RKS69299.1"/>
    <property type="molecule type" value="Genomic_DNA"/>
</dbReference>
<dbReference type="GO" id="GO:0009003">
    <property type="term" value="F:signal peptidase activity"/>
    <property type="evidence" value="ECO:0007669"/>
    <property type="project" value="UniProtKB-EC"/>
</dbReference>
<dbReference type="Gene3D" id="2.10.109.10">
    <property type="entry name" value="Umud Fragment, subunit A"/>
    <property type="match status" value="1"/>
</dbReference>
<dbReference type="InterPro" id="IPR019533">
    <property type="entry name" value="Peptidase_S26"/>
</dbReference>
<name>A0A420XL16_9ACTN</name>
<dbReference type="GO" id="GO:0005886">
    <property type="term" value="C:plasma membrane"/>
    <property type="evidence" value="ECO:0007669"/>
    <property type="project" value="UniProtKB-SubCell"/>
</dbReference>
<reference evidence="10 11" key="1">
    <citation type="submission" date="2018-10" db="EMBL/GenBank/DDBJ databases">
        <title>Genomic Encyclopedia of Archaeal and Bacterial Type Strains, Phase II (KMG-II): from individual species to whole genera.</title>
        <authorList>
            <person name="Goeker M."/>
        </authorList>
    </citation>
    <scope>NUCLEOTIDE SEQUENCE [LARGE SCALE GENOMIC DNA]</scope>
    <source>
        <strain evidence="10 11">RP-AC37</strain>
    </source>
</reference>
<sequence>MPNRLAASPAVRHRVRTVLELPLLVVAALLISLVVRTFVVEAFVIPSGSMEDTLRVGDRIAVEKISYRAHDVHRGDVVVFKGPAGWPSESELDGGGNGLRRALRTVGTWIGLPKAGDDDFVKRVIGVPGDHVASKGAGEPVTVNGVALHESGYLYAGNDPSGTAFDVTVPKGKLWVMGDHRDDSADSRAHQDAPDKGFVPEDDVVGKAVAVIWPLSHHRTLGTPPTFRQVHP</sequence>
<evidence type="ECO:0000256" key="5">
    <source>
        <dbReference type="ARBA" id="ARBA00022801"/>
    </source>
</evidence>
<organism evidence="10 11">
    <name type="scientific">Motilibacter peucedani</name>
    <dbReference type="NCBI Taxonomy" id="598650"/>
    <lineage>
        <taxon>Bacteria</taxon>
        <taxon>Bacillati</taxon>
        <taxon>Actinomycetota</taxon>
        <taxon>Actinomycetes</taxon>
        <taxon>Motilibacterales</taxon>
        <taxon>Motilibacteraceae</taxon>
        <taxon>Motilibacter</taxon>
    </lineage>
</organism>
<keyword evidence="7" id="KW-0472">Membrane</keyword>
<comment type="catalytic activity">
    <reaction evidence="1 7">
        <text>Cleavage of hydrophobic, N-terminal signal or leader sequences from secreted and periplasmic proteins.</text>
        <dbReference type="EC" id="3.4.21.89"/>
    </reaction>
</comment>
<dbReference type="Pfam" id="PF10502">
    <property type="entry name" value="Peptidase_S26"/>
    <property type="match status" value="1"/>
</dbReference>
<evidence type="ECO:0000256" key="2">
    <source>
        <dbReference type="ARBA" id="ARBA00004401"/>
    </source>
</evidence>
<dbReference type="PANTHER" id="PTHR43390:SF1">
    <property type="entry name" value="CHLOROPLAST PROCESSING PEPTIDASE"/>
    <property type="match status" value="1"/>
</dbReference>
<dbReference type="NCBIfam" id="TIGR02227">
    <property type="entry name" value="sigpep_I_bact"/>
    <property type="match status" value="1"/>
</dbReference>
<dbReference type="EC" id="3.4.21.89" evidence="4 7"/>
<keyword evidence="7" id="KW-0645">Protease</keyword>
<dbReference type="Proteomes" id="UP000281955">
    <property type="component" value="Unassembled WGS sequence"/>
</dbReference>
<dbReference type="FunCoup" id="A0A420XL16">
    <property type="interactions" value="125"/>
</dbReference>
<dbReference type="InParanoid" id="A0A420XL16"/>
<evidence type="ECO:0000256" key="1">
    <source>
        <dbReference type="ARBA" id="ARBA00000677"/>
    </source>
</evidence>
<comment type="subcellular location">
    <subcellularLocation>
        <location evidence="2">Cell membrane</location>
        <topology evidence="2">Single-pass type II membrane protein</topology>
    </subcellularLocation>
    <subcellularLocation>
        <location evidence="7">Membrane</location>
        <topology evidence="7">Single-pass type II membrane protein</topology>
    </subcellularLocation>
</comment>
<comment type="similarity">
    <text evidence="3 7">Belongs to the peptidase S26 family.</text>
</comment>
<feature type="active site" evidence="6">
    <location>
        <position position="122"/>
    </location>
</feature>